<dbReference type="InterPro" id="IPR003851">
    <property type="entry name" value="Znf_Dof"/>
</dbReference>
<keyword evidence="2" id="KW-0863">Zinc-finger</keyword>
<dbReference type="PANTHER" id="PTHR31089">
    <property type="entry name" value="CYCLIC DOF FACTOR 2"/>
    <property type="match status" value="1"/>
</dbReference>
<evidence type="ECO:0000259" key="10">
    <source>
        <dbReference type="PROSITE" id="PS50884"/>
    </source>
</evidence>
<evidence type="ECO:0000256" key="2">
    <source>
        <dbReference type="ARBA" id="ARBA00022771"/>
    </source>
</evidence>
<dbReference type="GO" id="GO:0003700">
    <property type="term" value="F:DNA-binding transcription factor activity"/>
    <property type="evidence" value="ECO:0007669"/>
    <property type="project" value="InterPro"/>
</dbReference>
<dbReference type="OMA" id="NIPWIAQ"/>
<evidence type="ECO:0000256" key="9">
    <source>
        <dbReference type="SAM" id="SignalP"/>
    </source>
</evidence>
<dbReference type="EMBL" id="CM035423">
    <property type="protein sequence ID" value="KAH7366490.1"/>
    <property type="molecule type" value="Genomic_DNA"/>
</dbReference>
<proteinExistence type="predicted"/>
<evidence type="ECO:0000313" key="11">
    <source>
        <dbReference type="EMBL" id="KAH7366490.1"/>
    </source>
</evidence>
<keyword evidence="4" id="KW-0805">Transcription regulation</keyword>
<dbReference type="Pfam" id="PF02701">
    <property type="entry name" value="Zn_ribbon_Dof"/>
    <property type="match status" value="1"/>
</dbReference>
<dbReference type="OrthoDB" id="1927254at2759"/>
<evidence type="ECO:0000256" key="1">
    <source>
        <dbReference type="ARBA" id="ARBA00022723"/>
    </source>
</evidence>
<dbReference type="Proteomes" id="UP000825935">
    <property type="component" value="Chromosome 18"/>
</dbReference>
<evidence type="ECO:0000256" key="3">
    <source>
        <dbReference type="ARBA" id="ARBA00022833"/>
    </source>
</evidence>
<accession>A0A8T2SUQ2</accession>
<feature type="chain" id="PRO_5035816972" description="Dof-type domain-containing protein" evidence="9">
    <location>
        <begin position="18"/>
        <end position="587"/>
    </location>
</feature>
<keyword evidence="7" id="KW-0539">Nucleus</keyword>
<evidence type="ECO:0000256" key="8">
    <source>
        <dbReference type="SAM" id="MobiDB-lite"/>
    </source>
</evidence>
<name>A0A8T2SUQ2_CERRI</name>
<dbReference type="InterPro" id="IPR045174">
    <property type="entry name" value="Dof"/>
</dbReference>
<keyword evidence="5" id="KW-0238">DNA-binding</keyword>
<dbReference type="PANTHER" id="PTHR31089:SF1">
    <property type="entry name" value="CYCLIC DOF FACTOR 3"/>
    <property type="match status" value="1"/>
</dbReference>
<evidence type="ECO:0000256" key="6">
    <source>
        <dbReference type="ARBA" id="ARBA00023163"/>
    </source>
</evidence>
<evidence type="ECO:0000256" key="5">
    <source>
        <dbReference type="ARBA" id="ARBA00023125"/>
    </source>
</evidence>
<protein>
    <recommendedName>
        <fullName evidence="10">Dof-type domain-containing protein</fullName>
    </recommendedName>
</protein>
<dbReference type="GO" id="GO:0003677">
    <property type="term" value="F:DNA binding"/>
    <property type="evidence" value="ECO:0007669"/>
    <property type="project" value="UniProtKB-KW"/>
</dbReference>
<keyword evidence="3" id="KW-0862">Zinc</keyword>
<feature type="region of interest" description="Disordered" evidence="8">
    <location>
        <begin position="541"/>
        <end position="571"/>
    </location>
</feature>
<dbReference type="PROSITE" id="PS50884">
    <property type="entry name" value="ZF_DOF_2"/>
    <property type="match status" value="1"/>
</dbReference>
<reference evidence="11" key="1">
    <citation type="submission" date="2021-08" db="EMBL/GenBank/DDBJ databases">
        <title>WGS assembly of Ceratopteris richardii.</title>
        <authorList>
            <person name="Marchant D.B."/>
            <person name="Chen G."/>
            <person name="Jenkins J."/>
            <person name="Shu S."/>
            <person name="Leebens-Mack J."/>
            <person name="Grimwood J."/>
            <person name="Schmutz J."/>
            <person name="Soltis P."/>
            <person name="Soltis D."/>
            <person name="Chen Z.-H."/>
        </authorList>
    </citation>
    <scope>NUCLEOTIDE SEQUENCE</scope>
    <source>
        <strain evidence="11">Whitten #5841</strain>
        <tissue evidence="11">Leaf</tissue>
    </source>
</reference>
<feature type="signal peptide" evidence="9">
    <location>
        <begin position="1"/>
        <end position="17"/>
    </location>
</feature>
<feature type="domain" description="Dof-type" evidence="10">
    <location>
        <begin position="180"/>
        <end position="234"/>
    </location>
</feature>
<evidence type="ECO:0000256" key="4">
    <source>
        <dbReference type="ARBA" id="ARBA00023015"/>
    </source>
</evidence>
<evidence type="ECO:0000313" key="12">
    <source>
        <dbReference type="Proteomes" id="UP000825935"/>
    </source>
</evidence>
<evidence type="ECO:0000256" key="7">
    <source>
        <dbReference type="ARBA" id="ARBA00023242"/>
    </source>
</evidence>
<keyword evidence="6" id="KW-0804">Transcription</keyword>
<gene>
    <name evidence="11" type="ORF">KP509_18G081000</name>
</gene>
<dbReference type="PROSITE" id="PS01361">
    <property type="entry name" value="ZF_DOF_1"/>
    <property type="match status" value="1"/>
</dbReference>
<dbReference type="GO" id="GO:0008270">
    <property type="term" value="F:zinc ion binding"/>
    <property type="evidence" value="ECO:0007669"/>
    <property type="project" value="UniProtKB-KW"/>
</dbReference>
<feature type="compositionally biased region" description="Low complexity" evidence="8">
    <location>
        <begin position="544"/>
        <end position="553"/>
    </location>
</feature>
<organism evidence="11 12">
    <name type="scientific">Ceratopteris richardii</name>
    <name type="common">Triangle waterfern</name>
    <dbReference type="NCBI Taxonomy" id="49495"/>
    <lineage>
        <taxon>Eukaryota</taxon>
        <taxon>Viridiplantae</taxon>
        <taxon>Streptophyta</taxon>
        <taxon>Embryophyta</taxon>
        <taxon>Tracheophyta</taxon>
        <taxon>Polypodiopsida</taxon>
        <taxon>Polypodiidae</taxon>
        <taxon>Polypodiales</taxon>
        <taxon>Pteridineae</taxon>
        <taxon>Pteridaceae</taxon>
        <taxon>Parkerioideae</taxon>
        <taxon>Ceratopteris</taxon>
    </lineage>
</organism>
<keyword evidence="9" id="KW-0732">Signal</keyword>
<sequence length="587" mass="63168">MRILSLMIIFLTTEAEARPTVSFKNIVILCSPHIFANLSSIFNDMSVAMIDHDGSAKFCAYADPAIKLFGRDIPLTQEVTEDPSGAPTLNDLSLQGQQQKHMLQEGACKDPMEIVSCGSEHSACFEDVNKAVSSSSLTSNISPMTEDQVVINAVNGTLSKVEETSPLASEKMPKKPDKLLPCPRCHSLNTKFCYFNNYNVNQPRHFCRKCLRYWTAGGTLRNVPVGAGRRKNKHSALHQKHNSAQDVTSVRNGGVDAAQHKFSENGTTAGTTLNSLPKPKLLVRPVEALSVSSLESPKLNTGILNFGQESPLCRSLAATSLGIQESATGHNNSHLANDNTVAAHVNLNLGTNGIADPQPCSTDGIFKSQTCKTSEALGNAPPPGIKVHEEESNLNAGSGDFEACMSEGGAQVHESNWQSNGDVLPKSLLNGDNTLLPLPLSNMLACNGSQGSFWPGFPWPFMNPAMWGVPTFPPLPMPVYPPGVSIAGAMLPYALPGTQNHQFSDRSQPDKCLWVPKTLRIDDPVDAARSSIWTTLGLRDGPLSSSKHASSKSCQGMNCKDDNEEVSMNRCSNPAALSRSAAFQEKS</sequence>
<keyword evidence="1" id="KW-0479">Metal-binding</keyword>
<dbReference type="AlphaFoldDB" id="A0A8T2SUQ2"/>
<comment type="caution">
    <text evidence="11">The sequence shown here is derived from an EMBL/GenBank/DDBJ whole genome shotgun (WGS) entry which is preliminary data.</text>
</comment>
<keyword evidence="12" id="KW-1185">Reference proteome</keyword>